<dbReference type="Proteomes" id="UP000637061">
    <property type="component" value="Unassembled WGS sequence"/>
</dbReference>
<accession>A0A8I1ED58</accession>
<evidence type="ECO:0000313" key="2">
    <source>
        <dbReference type="EMBL" id="MBI6883083.1"/>
    </source>
</evidence>
<proteinExistence type="predicted"/>
<sequence>MVDQAPAAQSKWPEGTELISLEDELDDDDDKERITPAGSTWEVISVDEKIGIWYLGCPETGASICADENAMLTAFKPV</sequence>
<gene>
    <name evidence="2" type="ORF">JEU22_04075</name>
</gene>
<evidence type="ECO:0000313" key="3">
    <source>
        <dbReference type="Proteomes" id="UP000637061"/>
    </source>
</evidence>
<feature type="compositionally biased region" description="Acidic residues" evidence="1">
    <location>
        <begin position="20"/>
        <end position="30"/>
    </location>
</feature>
<reference evidence="2" key="1">
    <citation type="submission" date="2020-12" db="EMBL/GenBank/DDBJ databases">
        <title>Enhanced detection system for hospital associated transmission using whole genome sequencing surveillance.</title>
        <authorList>
            <person name="Harrison L.H."/>
            <person name="Van Tyne D."/>
            <person name="Marsh J.W."/>
            <person name="Griffith M.P."/>
            <person name="Snyder D.J."/>
            <person name="Cooper V.S."/>
            <person name="Mustapha M."/>
        </authorList>
    </citation>
    <scope>NUCLEOTIDE SEQUENCE</scope>
    <source>
        <strain evidence="2">PSB00042</strain>
    </source>
</reference>
<comment type="caution">
    <text evidence="2">The sequence shown here is derived from an EMBL/GenBank/DDBJ whole genome shotgun (WGS) entry which is preliminary data.</text>
</comment>
<organism evidence="2 3">
    <name type="scientific">Pseudomonas putida</name>
    <name type="common">Arthrobacter siderocapsulatus</name>
    <dbReference type="NCBI Taxonomy" id="303"/>
    <lineage>
        <taxon>Bacteria</taxon>
        <taxon>Pseudomonadati</taxon>
        <taxon>Pseudomonadota</taxon>
        <taxon>Gammaproteobacteria</taxon>
        <taxon>Pseudomonadales</taxon>
        <taxon>Pseudomonadaceae</taxon>
        <taxon>Pseudomonas</taxon>
    </lineage>
</organism>
<dbReference type="RefSeq" id="WP_198746697.1">
    <property type="nucleotide sequence ID" value="NZ_JAEHTE010000002.1"/>
</dbReference>
<feature type="region of interest" description="Disordered" evidence="1">
    <location>
        <begin position="1"/>
        <end position="35"/>
    </location>
</feature>
<dbReference type="EMBL" id="JAEHTE010000002">
    <property type="protein sequence ID" value="MBI6883083.1"/>
    <property type="molecule type" value="Genomic_DNA"/>
</dbReference>
<evidence type="ECO:0000256" key="1">
    <source>
        <dbReference type="SAM" id="MobiDB-lite"/>
    </source>
</evidence>
<name>A0A8I1ED58_PSEPU</name>
<protein>
    <submittedName>
        <fullName evidence="2">Uncharacterized protein</fullName>
    </submittedName>
</protein>
<dbReference type="AlphaFoldDB" id="A0A8I1ED58"/>